<evidence type="ECO:0000256" key="3">
    <source>
        <dbReference type="PROSITE-ProRule" id="PRU10099"/>
    </source>
</evidence>
<dbReference type="PANTHER" id="PTHR11707">
    <property type="entry name" value="L-ASPARAGINASE"/>
    <property type="match status" value="1"/>
</dbReference>
<evidence type="ECO:0000259" key="6">
    <source>
        <dbReference type="Pfam" id="PF17763"/>
    </source>
</evidence>
<dbReference type="SUPFAM" id="SSF53774">
    <property type="entry name" value="Glutaminase/Asparaginase"/>
    <property type="match status" value="1"/>
</dbReference>
<dbReference type="Gene3D" id="3.40.50.1170">
    <property type="entry name" value="L-asparaginase, N-terminal domain"/>
    <property type="match status" value="1"/>
</dbReference>
<dbReference type="InterPro" id="IPR037152">
    <property type="entry name" value="L-asparaginase_N_sf"/>
</dbReference>
<dbReference type="InterPro" id="IPR006034">
    <property type="entry name" value="Asparaginase/glutaminase-like"/>
</dbReference>
<dbReference type="InterPro" id="IPR027474">
    <property type="entry name" value="L-asparaginase_N"/>
</dbReference>
<keyword evidence="2" id="KW-0378">Hydrolase</keyword>
<dbReference type="PROSITE" id="PS00144">
    <property type="entry name" value="ASN_GLN_ASE_1"/>
    <property type="match status" value="1"/>
</dbReference>
<dbReference type="InterPro" id="IPR004550">
    <property type="entry name" value="AsnASE_II"/>
</dbReference>
<feature type="active site" evidence="4">
    <location>
        <position position="93"/>
    </location>
</feature>
<organism evidence="7 8">
    <name type="scientific">Pelagerythrobacter marinus</name>
    <dbReference type="NCBI Taxonomy" id="538382"/>
    <lineage>
        <taxon>Bacteria</taxon>
        <taxon>Pseudomonadati</taxon>
        <taxon>Pseudomonadota</taxon>
        <taxon>Alphaproteobacteria</taxon>
        <taxon>Sphingomonadales</taxon>
        <taxon>Erythrobacteraceae</taxon>
        <taxon>Pelagerythrobacter</taxon>
    </lineage>
</organism>
<dbReference type="PANTHER" id="PTHR11707:SF28">
    <property type="entry name" value="60 KDA LYSOPHOSPHOLIPASE"/>
    <property type="match status" value="1"/>
</dbReference>
<dbReference type="Proteomes" id="UP000444401">
    <property type="component" value="Unassembled WGS sequence"/>
</dbReference>
<dbReference type="PIRSF" id="PIRSF500176">
    <property type="entry name" value="L_ASNase"/>
    <property type="match status" value="1"/>
</dbReference>
<dbReference type="PROSITE" id="PS51732">
    <property type="entry name" value="ASN_GLN_ASE_3"/>
    <property type="match status" value="1"/>
</dbReference>
<dbReference type="EMBL" id="WTYO01000001">
    <property type="protein sequence ID" value="MXO67812.1"/>
    <property type="molecule type" value="Genomic_DNA"/>
</dbReference>
<reference evidence="7 8" key="1">
    <citation type="submission" date="2019-12" db="EMBL/GenBank/DDBJ databases">
        <title>Genomic-based taxomic classification of the family Erythrobacteraceae.</title>
        <authorList>
            <person name="Xu L."/>
        </authorList>
    </citation>
    <scope>NUCLEOTIDE SEQUENCE [LARGE SCALE GENOMIC DNA]</scope>
    <source>
        <strain evidence="7 8">H32</strain>
    </source>
</reference>
<feature type="domain" description="L-asparaginase N-terminal" evidence="5">
    <location>
        <begin position="6"/>
        <end position="196"/>
    </location>
</feature>
<evidence type="ECO:0000256" key="4">
    <source>
        <dbReference type="PROSITE-ProRule" id="PRU10100"/>
    </source>
</evidence>
<dbReference type="InterPro" id="IPR040919">
    <property type="entry name" value="Asparaginase_C"/>
</dbReference>
<evidence type="ECO:0000256" key="1">
    <source>
        <dbReference type="ARBA" id="ARBA00010518"/>
    </source>
</evidence>
<keyword evidence="8" id="KW-1185">Reference proteome</keyword>
<feature type="active site" evidence="3">
    <location>
        <position position="14"/>
    </location>
</feature>
<dbReference type="PIRSF" id="PIRSF001220">
    <property type="entry name" value="L-ASNase_gatD"/>
    <property type="match status" value="1"/>
</dbReference>
<dbReference type="PRINTS" id="PR00139">
    <property type="entry name" value="ASNGLNASE"/>
</dbReference>
<dbReference type="CDD" id="cd08964">
    <property type="entry name" value="L-asparaginase_II"/>
    <property type="match status" value="1"/>
</dbReference>
<evidence type="ECO:0000256" key="2">
    <source>
        <dbReference type="ARBA" id="ARBA00022801"/>
    </source>
</evidence>
<evidence type="ECO:0000313" key="8">
    <source>
        <dbReference type="Proteomes" id="UP000444401"/>
    </source>
</evidence>
<dbReference type="InterPro" id="IPR027475">
    <property type="entry name" value="Asparaginase/glutaminase_AS2"/>
</dbReference>
<dbReference type="SMART" id="SM00870">
    <property type="entry name" value="Asparaginase"/>
    <property type="match status" value="1"/>
</dbReference>
<gene>
    <name evidence="7" type="ORF">GRI72_03060</name>
</gene>
<protein>
    <submittedName>
        <fullName evidence="7">Asparaginase</fullName>
    </submittedName>
</protein>
<dbReference type="InterPro" id="IPR020827">
    <property type="entry name" value="Asparaginase/glutaminase_AS1"/>
</dbReference>
<dbReference type="Pfam" id="PF17763">
    <property type="entry name" value="Asparaginase_C"/>
    <property type="match status" value="1"/>
</dbReference>
<dbReference type="Pfam" id="PF00710">
    <property type="entry name" value="Asparaginase"/>
    <property type="match status" value="1"/>
</dbReference>
<evidence type="ECO:0000259" key="5">
    <source>
        <dbReference type="Pfam" id="PF00710"/>
    </source>
</evidence>
<proteinExistence type="inferred from homology"/>
<sequence>MSQPHIRILATGGTIAGIAGSAIKHEYRAGEIGIDEYLEKAGGLGLGAELSGTQIANIDSANIGPAVWDALHAAAQGALAEDDCHGVIVTHGTDTLEETAFLLDQVLPAHKPVVVVGAMRPADAVGYDGLRNFANAVRVASDPQAAGRGVLVVMGDRVFAARDVYKVRTRGTEAFRGFPRESVALVTPASLEWFGAPWRNGTGAAFRWTADLPEVAIVYVHAGLDAEALRRQVGPGTRGVVIAGVGEGNMPDAVRGELAKLAREGVRVVRSSRADEGLVDREPADDKRGFVAARALNPQKARILLQLLLASGQGDPAAIQRAFDGG</sequence>
<dbReference type="InterPro" id="IPR027473">
    <property type="entry name" value="L-asparaginase_C"/>
</dbReference>
<comment type="similarity">
    <text evidence="1">Belongs to the asparaginase 1 family.</text>
</comment>
<feature type="domain" description="Asparaginase/glutaminase C-terminal" evidence="6">
    <location>
        <begin position="215"/>
        <end position="323"/>
    </location>
</feature>
<accession>A0ABW9UV60</accession>
<dbReference type="Gene3D" id="3.40.50.40">
    <property type="match status" value="1"/>
</dbReference>
<comment type="caution">
    <text evidence="7">The sequence shown here is derived from an EMBL/GenBank/DDBJ whole genome shotgun (WGS) entry which is preliminary data.</text>
</comment>
<name>A0ABW9UV60_9SPHN</name>
<dbReference type="PROSITE" id="PS00917">
    <property type="entry name" value="ASN_GLN_ASE_2"/>
    <property type="match status" value="1"/>
</dbReference>
<dbReference type="InterPro" id="IPR036152">
    <property type="entry name" value="Asp/glu_Ase-like_sf"/>
</dbReference>
<evidence type="ECO:0000313" key="7">
    <source>
        <dbReference type="EMBL" id="MXO67812.1"/>
    </source>
</evidence>
<dbReference type="RefSeq" id="WP_160732438.1">
    <property type="nucleotide sequence ID" value="NZ_WTYO01000001.1"/>
</dbReference>